<proteinExistence type="predicted"/>
<sequence>MSQGPPPEHVRRAFGLGSFDVAEAEPIADGSGWRCGDVVLEPVRDRVQAVWLSRTLSALNIPDLRIARPIGASDGRWVVAGWRARRYVSGSVEHRPDETVLTAVKLHQATAHFPRPAFLDERRDASAVAERLAWGEEHHDLDEAKGGRLFEILAPSRRPVAGPDQLVHAELFGTLLFDGDEPPGLVGFVPRFRPAEWGAAVAAVDAVAWGGADGSLLRRWAHLPDWSQLLLRATLFRLAWHALHPESSAASLDGLRRAASEVTELL</sequence>
<dbReference type="OMA" id="WRADTFI"/>
<evidence type="ECO:0000313" key="2">
    <source>
        <dbReference type="Proteomes" id="UP000030848"/>
    </source>
</evidence>
<gene>
    <name evidence="1" type="ORF">MINT15_22660</name>
</gene>
<name>A0A837DBI7_9PSEU</name>
<dbReference type="NCBIfam" id="TIGR02569">
    <property type="entry name" value="TIGR02569_actnb"/>
    <property type="match status" value="1"/>
</dbReference>
<accession>A0A837DBI7</accession>
<dbReference type="EMBL" id="JRZE01000004">
    <property type="protein sequence ID" value="KHF43961.1"/>
    <property type="molecule type" value="Genomic_DNA"/>
</dbReference>
<keyword evidence="1" id="KW-0808">Transferase</keyword>
<protein>
    <submittedName>
        <fullName evidence="1">Aminoglycoside phosphotransferase</fullName>
    </submittedName>
</protein>
<organism evidence="1 2">
    <name type="scientific">Saccharomonospora viridis</name>
    <dbReference type="NCBI Taxonomy" id="1852"/>
    <lineage>
        <taxon>Bacteria</taxon>
        <taxon>Bacillati</taxon>
        <taxon>Actinomycetota</taxon>
        <taxon>Actinomycetes</taxon>
        <taxon>Pseudonocardiales</taxon>
        <taxon>Pseudonocardiaceae</taxon>
        <taxon>Saccharomonospora</taxon>
    </lineage>
</organism>
<dbReference type="InterPro" id="IPR013402">
    <property type="entry name" value="CHP02569"/>
</dbReference>
<dbReference type="Proteomes" id="UP000030848">
    <property type="component" value="Unassembled WGS sequence"/>
</dbReference>
<dbReference type="OrthoDB" id="4427130at2"/>
<dbReference type="GO" id="GO:0016740">
    <property type="term" value="F:transferase activity"/>
    <property type="evidence" value="ECO:0007669"/>
    <property type="project" value="UniProtKB-KW"/>
</dbReference>
<reference evidence="1 2" key="1">
    <citation type="submission" date="2014-10" db="EMBL/GenBank/DDBJ databases">
        <title>Genome sequence of Micropolyspora internatus JCM3315.</title>
        <authorList>
            <person name="Shin S.-K."/>
            <person name="Yi H."/>
        </authorList>
    </citation>
    <scope>NUCLEOTIDE SEQUENCE [LARGE SCALE GENOMIC DNA]</scope>
    <source>
        <strain evidence="1 2">JCM 3315</strain>
    </source>
</reference>
<dbReference type="RefSeq" id="WP_012796176.1">
    <property type="nucleotide sequence ID" value="NZ_CALJZO010000016.1"/>
</dbReference>
<dbReference type="AlphaFoldDB" id="A0A837DBI7"/>
<evidence type="ECO:0000313" key="1">
    <source>
        <dbReference type="EMBL" id="KHF43961.1"/>
    </source>
</evidence>
<comment type="caution">
    <text evidence="1">The sequence shown here is derived from an EMBL/GenBank/DDBJ whole genome shotgun (WGS) entry which is preliminary data.</text>
</comment>